<evidence type="ECO:0000256" key="1">
    <source>
        <dbReference type="SAM" id="MobiDB-lite"/>
    </source>
</evidence>
<reference evidence="3" key="1">
    <citation type="journal article" date="2013" name="Ind. Biotechnol.">
        <title>Comparative genomics analysis of Trichoderma reesei strains.</title>
        <authorList>
            <person name="Koike H."/>
            <person name="Aerts A."/>
            <person name="LaButti K."/>
            <person name="Grigoriev I.V."/>
            <person name="Baker S.E."/>
        </authorList>
    </citation>
    <scope>NUCLEOTIDE SEQUENCE [LARGE SCALE GENOMIC DNA]</scope>
    <source>
        <strain evidence="3">ATCC 56765 / BCRC 32924 / NRRL 11460 / Rut C-30</strain>
    </source>
</reference>
<organism evidence="2 3">
    <name type="scientific">Hypocrea jecorina (strain ATCC 56765 / BCRC 32924 / NRRL 11460 / Rut C-30)</name>
    <name type="common">Trichoderma reesei</name>
    <dbReference type="NCBI Taxonomy" id="1344414"/>
    <lineage>
        <taxon>Eukaryota</taxon>
        <taxon>Fungi</taxon>
        <taxon>Dikarya</taxon>
        <taxon>Ascomycota</taxon>
        <taxon>Pezizomycotina</taxon>
        <taxon>Sordariomycetes</taxon>
        <taxon>Hypocreomycetidae</taxon>
        <taxon>Hypocreales</taxon>
        <taxon>Hypocreaceae</taxon>
        <taxon>Trichoderma</taxon>
    </lineage>
</organism>
<feature type="region of interest" description="Disordered" evidence="1">
    <location>
        <begin position="285"/>
        <end position="311"/>
    </location>
</feature>
<dbReference type="HOGENOM" id="CLU_894463_0_0_1"/>
<accession>A0A024SG67</accession>
<gene>
    <name evidence="2" type="ORF">M419DRAFT_128461</name>
</gene>
<feature type="compositionally biased region" description="Polar residues" evidence="1">
    <location>
        <begin position="285"/>
        <end position="294"/>
    </location>
</feature>
<feature type="compositionally biased region" description="Polar residues" evidence="1">
    <location>
        <begin position="141"/>
        <end position="150"/>
    </location>
</feature>
<feature type="region of interest" description="Disordered" evidence="1">
    <location>
        <begin position="130"/>
        <end position="237"/>
    </location>
</feature>
<proteinExistence type="predicted"/>
<name>A0A024SG67_HYPJR</name>
<feature type="compositionally biased region" description="Low complexity" evidence="1">
    <location>
        <begin position="7"/>
        <end position="49"/>
    </location>
</feature>
<dbReference type="Proteomes" id="UP000024376">
    <property type="component" value="Unassembled WGS sequence"/>
</dbReference>
<feature type="compositionally biased region" description="Low complexity" evidence="1">
    <location>
        <begin position="81"/>
        <end position="95"/>
    </location>
</feature>
<evidence type="ECO:0000313" key="2">
    <source>
        <dbReference type="EMBL" id="ETS04063.1"/>
    </source>
</evidence>
<dbReference type="OrthoDB" id="10632782at2759"/>
<feature type="compositionally biased region" description="Polar residues" evidence="1">
    <location>
        <begin position="65"/>
        <end position="74"/>
    </location>
</feature>
<feature type="compositionally biased region" description="Basic residues" evidence="1">
    <location>
        <begin position="152"/>
        <end position="184"/>
    </location>
</feature>
<protein>
    <submittedName>
        <fullName evidence="2">Uncharacterized protein</fullName>
    </submittedName>
</protein>
<dbReference type="EMBL" id="KI911142">
    <property type="protein sequence ID" value="ETS04063.1"/>
    <property type="molecule type" value="Genomic_DNA"/>
</dbReference>
<dbReference type="AlphaFoldDB" id="A0A024SG67"/>
<sequence length="311" mass="35810">MPHQTRHPPSSSSSTFNKTSYPSAGVNTTTTTTTTTNNNNNNDNTTSSNTRHRHTQPPNNAPNPLRQTINQNTFIYPPKTPTRLTPRPRRSSLTSRIARHLSHAWKSFKKRSLAYYNNNERYQYTLIRTKRNPHTPHPNIHLSTHSSQTTPRPHRRKHQQQQQHPHHHRPRPRVHHHHTHRRSRPQPPKQNHHNLPYPDSSQETLMPPTVPPISPHHQAQLPSTPVASTPGLPPWSRPNLPPLQPAVLPLSYFCRVTPYQPDQIPIVQSPYYFLVHLSEDQIAPSPTLQQQGEQSPLIPNHLVSPYSLYRP</sequence>
<dbReference type="KEGG" id="trr:M419DRAFT_128461"/>
<evidence type="ECO:0000313" key="3">
    <source>
        <dbReference type="Proteomes" id="UP000024376"/>
    </source>
</evidence>
<feature type="region of interest" description="Disordered" evidence="1">
    <location>
        <begin position="1"/>
        <end position="95"/>
    </location>
</feature>